<gene>
    <name evidence="2" type="ORF">K1I41_02680</name>
</gene>
<proteinExistence type="predicted"/>
<feature type="transmembrane region" description="Helical" evidence="1">
    <location>
        <begin position="240"/>
        <end position="259"/>
    </location>
</feature>
<keyword evidence="1" id="KW-1133">Transmembrane helix</keyword>
<feature type="transmembrane region" description="Helical" evidence="1">
    <location>
        <begin position="173"/>
        <end position="192"/>
    </location>
</feature>
<protein>
    <submittedName>
        <fullName evidence="2">Uncharacterized protein</fullName>
    </submittedName>
</protein>
<dbReference type="Proteomes" id="UP000825381">
    <property type="component" value="Chromosome"/>
</dbReference>
<organism evidence="2 3">
    <name type="scientific">Flavobacterium litorale</name>
    <dbReference type="NCBI Taxonomy" id="2856519"/>
    <lineage>
        <taxon>Bacteria</taxon>
        <taxon>Pseudomonadati</taxon>
        <taxon>Bacteroidota</taxon>
        <taxon>Flavobacteriia</taxon>
        <taxon>Flavobacteriales</taxon>
        <taxon>Flavobacteriaceae</taxon>
        <taxon>Flavobacterium</taxon>
    </lineage>
</organism>
<evidence type="ECO:0000313" key="3">
    <source>
        <dbReference type="Proteomes" id="UP000825381"/>
    </source>
</evidence>
<feature type="transmembrane region" description="Helical" evidence="1">
    <location>
        <begin position="146"/>
        <end position="166"/>
    </location>
</feature>
<sequence>MNEKDILLLQGLGYQVTDHGAIIDGNGNYLEEVVYKVQVIESFQTKSEYLAMQQRKAKLEEIGFKEDTNSPNNLYTQQEIAIAKNHINKYLKDTTSVQNPYLNDSPYYQAAIKEIELENNQIKSDFKVSVKDENQDEQIDKDSNDVLIVISITLLVSLIVLMLVKYIKKVKSFRFYILITALSFLVSTYFGFKYKELSNEYFLRKASLKKTEWQKDAYLDYVKSQDSFFELNGYSFCWEWFLFTFSGLLLLAIVIRNTIFYERIKSFIKSIRR</sequence>
<name>A0ABX8V7I6_9FLAO</name>
<keyword evidence="1" id="KW-0812">Transmembrane</keyword>
<evidence type="ECO:0000313" key="2">
    <source>
        <dbReference type="EMBL" id="QYJ68804.1"/>
    </source>
</evidence>
<dbReference type="RefSeq" id="WP_220641143.1">
    <property type="nucleotide sequence ID" value="NZ_CP080429.1"/>
</dbReference>
<dbReference type="EMBL" id="CP080429">
    <property type="protein sequence ID" value="QYJ68804.1"/>
    <property type="molecule type" value="Genomic_DNA"/>
</dbReference>
<keyword evidence="3" id="KW-1185">Reference proteome</keyword>
<keyword evidence="1" id="KW-0472">Membrane</keyword>
<accession>A0ABX8V7I6</accession>
<evidence type="ECO:0000256" key="1">
    <source>
        <dbReference type="SAM" id="Phobius"/>
    </source>
</evidence>
<reference evidence="2 3" key="1">
    <citation type="submission" date="2021-07" db="EMBL/GenBank/DDBJ databases">
        <title>Flavobacterium WSW3-B6 sp.nov, isolated from seaweed.</title>
        <authorList>
            <person name="Muhammad N."/>
            <person name="Ho H."/>
            <person name="Lee Y.-J."/>
            <person name="Nguyen T."/>
            <person name="Ho J."/>
            <person name="Kim S.-G."/>
        </authorList>
    </citation>
    <scope>NUCLEOTIDE SEQUENCE [LARGE SCALE GENOMIC DNA]</scope>
    <source>
        <strain evidence="2 3">WSW3-B6</strain>
    </source>
</reference>